<name>A0ABS1J017_9FIRM</name>
<feature type="domain" description="RecJ OB" evidence="9">
    <location>
        <begin position="468"/>
        <end position="577"/>
    </location>
</feature>
<sequence length="580" mass="65809">MVSRWYMRTFRGDFNGISERFGISKIAARVLVNRGRNTDREIEEYIRAEEAKLSDPSLMRDLVRACEILNEKISTGKKIRVIGDYDVDGVCSTFILYDFFRSMGADISYVIPNRVQDGYGINIDIVDKAKSDGIDTIITCDNGIAAFTQVSHAKDIGLTVLITDHHDIPLNNELPPADTVTNPKREDCYYPFKGLCGAGVAYQLINYYADRYGETFNQSKKVVESKYLAFAALATVCDVMELIGENRTIVKKGLKAIYNTENIGLRALLEVSELVNKESITVYHCGFILGPMINASGRLESAVKAIKLFLESDRDRAVAAAKELQQLNNERKEITEEALLRAVEIAESPEYLKDKVLVILVPDCHESIAGIVAGRIKEKFYKPTLIFTYAERGIKGSGRSIEDYNMFEEISKCSDYFVKFGGHPMAAGFSLKGESNEEQMEYLFKLRKQLNENTSLTEEELKPKVFFDMELPPYYVSEKLIEELSSFEPFGTGNRPPTFAKRDILVQSFSIIGKNENAVRLEFTDGTDGRVYKGIWFGDAKGFESYFLSKGDRKLDIIYYPQINEYKGFRNIQFKIEEYR</sequence>
<evidence type="ECO:0000313" key="11">
    <source>
        <dbReference type="Proteomes" id="UP000604730"/>
    </source>
</evidence>
<dbReference type="GO" id="GO:0004527">
    <property type="term" value="F:exonuclease activity"/>
    <property type="evidence" value="ECO:0007669"/>
    <property type="project" value="UniProtKB-KW"/>
</dbReference>
<evidence type="ECO:0000259" key="9">
    <source>
        <dbReference type="Pfam" id="PF17768"/>
    </source>
</evidence>
<dbReference type="PANTHER" id="PTHR30255:SF2">
    <property type="entry name" value="SINGLE-STRANDED-DNA-SPECIFIC EXONUCLEASE RECJ"/>
    <property type="match status" value="1"/>
</dbReference>
<dbReference type="Pfam" id="PF02272">
    <property type="entry name" value="DHHA1"/>
    <property type="match status" value="1"/>
</dbReference>
<keyword evidence="6" id="KW-0175">Coiled coil</keyword>
<dbReference type="InterPro" id="IPR051673">
    <property type="entry name" value="SSDNA_exonuclease_RecJ"/>
</dbReference>
<evidence type="ECO:0000256" key="4">
    <source>
        <dbReference type="ARBA" id="ARBA00022801"/>
    </source>
</evidence>
<dbReference type="InterPro" id="IPR038763">
    <property type="entry name" value="DHH_sf"/>
</dbReference>
<keyword evidence="5 10" id="KW-0269">Exonuclease</keyword>
<dbReference type="InterPro" id="IPR003156">
    <property type="entry name" value="DHHA1_dom"/>
</dbReference>
<dbReference type="InterPro" id="IPR001667">
    <property type="entry name" value="DDH_dom"/>
</dbReference>
<organism evidence="10 11">
    <name type="scientific">Catonella massiliensis</name>
    <dbReference type="NCBI Taxonomy" id="2799636"/>
    <lineage>
        <taxon>Bacteria</taxon>
        <taxon>Bacillati</taxon>
        <taxon>Bacillota</taxon>
        <taxon>Clostridia</taxon>
        <taxon>Lachnospirales</taxon>
        <taxon>Lachnospiraceae</taxon>
        <taxon>Catonella</taxon>
    </lineage>
</organism>
<dbReference type="Pfam" id="PF17768">
    <property type="entry name" value="RecJ_OB"/>
    <property type="match status" value="1"/>
</dbReference>
<evidence type="ECO:0000256" key="1">
    <source>
        <dbReference type="ARBA" id="ARBA00005915"/>
    </source>
</evidence>
<protein>
    <recommendedName>
        <fullName evidence="2">Single-stranded-DNA-specific exonuclease RecJ</fullName>
    </recommendedName>
</protein>
<dbReference type="EMBL" id="JAEPRJ010000001">
    <property type="protein sequence ID" value="MBK5897493.1"/>
    <property type="molecule type" value="Genomic_DNA"/>
</dbReference>
<evidence type="ECO:0000256" key="5">
    <source>
        <dbReference type="ARBA" id="ARBA00022839"/>
    </source>
</evidence>
<dbReference type="Gene3D" id="3.90.1640.30">
    <property type="match status" value="1"/>
</dbReference>
<dbReference type="PANTHER" id="PTHR30255">
    <property type="entry name" value="SINGLE-STRANDED-DNA-SPECIFIC EXONUCLEASE RECJ"/>
    <property type="match status" value="1"/>
</dbReference>
<comment type="caution">
    <text evidence="10">The sequence shown here is derived from an EMBL/GenBank/DDBJ whole genome shotgun (WGS) entry which is preliminary data.</text>
</comment>
<evidence type="ECO:0000256" key="3">
    <source>
        <dbReference type="ARBA" id="ARBA00022722"/>
    </source>
</evidence>
<reference evidence="10 11" key="1">
    <citation type="submission" date="2021-01" db="EMBL/GenBank/DDBJ databases">
        <title>Isolation and description of Catonella massiliensis sp. nov., a novel Catonella species, isolated from a stable periodontitis subject.</title>
        <authorList>
            <person name="Antezack A."/>
            <person name="Boxberger M."/>
            <person name="La Scola B."/>
            <person name="Monnet-Corti V."/>
        </authorList>
    </citation>
    <scope>NUCLEOTIDE SEQUENCE [LARGE SCALE GENOMIC DNA]</scope>
    <source>
        <strain evidence="10 11">Marseille-Q4567</strain>
    </source>
</reference>
<dbReference type="Proteomes" id="UP000604730">
    <property type="component" value="Unassembled WGS sequence"/>
</dbReference>
<keyword evidence="4" id="KW-0378">Hydrolase</keyword>
<evidence type="ECO:0000256" key="2">
    <source>
        <dbReference type="ARBA" id="ARBA00019841"/>
    </source>
</evidence>
<evidence type="ECO:0000313" key="10">
    <source>
        <dbReference type="EMBL" id="MBK5897493.1"/>
    </source>
</evidence>
<accession>A0ABS1J017</accession>
<dbReference type="Pfam" id="PF01368">
    <property type="entry name" value="DHH"/>
    <property type="match status" value="1"/>
</dbReference>
<gene>
    <name evidence="10" type="primary">recJ</name>
    <name evidence="10" type="ORF">JJN12_06840</name>
</gene>
<dbReference type="SUPFAM" id="SSF64182">
    <property type="entry name" value="DHH phosphoesterases"/>
    <property type="match status" value="1"/>
</dbReference>
<dbReference type="NCBIfam" id="TIGR00644">
    <property type="entry name" value="recJ"/>
    <property type="match status" value="1"/>
</dbReference>
<keyword evidence="11" id="KW-1185">Reference proteome</keyword>
<feature type="coiled-coil region" evidence="6">
    <location>
        <begin position="310"/>
        <end position="337"/>
    </location>
</feature>
<feature type="domain" description="DHHA1" evidence="8">
    <location>
        <begin position="354"/>
        <end position="439"/>
    </location>
</feature>
<evidence type="ECO:0000259" key="8">
    <source>
        <dbReference type="Pfam" id="PF02272"/>
    </source>
</evidence>
<feature type="domain" description="DDH" evidence="7">
    <location>
        <begin position="78"/>
        <end position="234"/>
    </location>
</feature>
<evidence type="ECO:0000256" key="6">
    <source>
        <dbReference type="SAM" id="Coils"/>
    </source>
</evidence>
<keyword evidence="3" id="KW-0540">Nuclease</keyword>
<dbReference type="InterPro" id="IPR041122">
    <property type="entry name" value="RecJ_OB"/>
</dbReference>
<dbReference type="Gene3D" id="3.10.310.30">
    <property type="match status" value="1"/>
</dbReference>
<comment type="similarity">
    <text evidence="1">Belongs to the RecJ family.</text>
</comment>
<proteinExistence type="inferred from homology"/>
<dbReference type="InterPro" id="IPR004610">
    <property type="entry name" value="RecJ"/>
</dbReference>
<evidence type="ECO:0000259" key="7">
    <source>
        <dbReference type="Pfam" id="PF01368"/>
    </source>
</evidence>